<comment type="caution">
    <text evidence="1">The sequence shown here is derived from an EMBL/GenBank/DDBJ whole genome shotgun (WGS) entry which is preliminary data.</text>
</comment>
<name>A0A5C6EI84_9BACT</name>
<proteinExistence type="predicted"/>
<evidence type="ECO:0000313" key="1">
    <source>
        <dbReference type="EMBL" id="TWU49453.1"/>
    </source>
</evidence>
<organism evidence="1 2">
    <name type="scientific">Rubripirellula reticaptiva</name>
    <dbReference type="NCBI Taxonomy" id="2528013"/>
    <lineage>
        <taxon>Bacteria</taxon>
        <taxon>Pseudomonadati</taxon>
        <taxon>Planctomycetota</taxon>
        <taxon>Planctomycetia</taxon>
        <taxon>Pirellulales</taxon>
        <taxon>Pirellulaceae</taxon>
        <taxon>Rubripirellula</taxon>
    </lineage>
</organism>
<dbReference type="RefSeq" id="WP_146535709.1">
    <property type="nucleotide sequence ID" value="NZ_SJPX01000004.1"/>
</dbReference>
<evidence type="ECO:0000313" key="2">
    <source>
        <dbReference type="Proteomes" id="UP000317977"/>
    </source>
</evidence>
<sequence length="95" mass="11374">MKTTLEILWRGTKFVLYYASVVLFWCLLLVPPLWPVFLFLFLLLLVLDWISEQREEIRLSKDSVEKEGLQSANIDYTLVDIEIENWQLRQNRLNS</sequence>
<dbReference type="Proteomes" id="UP000317977">
    <property type="component" value="Unassembled WGS sequence"/>
</dbReference>
<protein>
    <submittedName>
        <fullName evidence="1">Uncharacterized protein</fullName>
    </submittedName>
</protein>
<gene>
    <name evidence="1" type="ORF">Poly59_40680</name>
</gene>
<dbReference type="EMBL" id="SJPX01000004">
    <property type="protein sequence ID" value="TWU49453.1"/>
    <property type="molecule type" value="Genomic_DNA"/>
</dbReference>
<dbReference type="AlphaFoldDB" id="A0A5C6EI84"/>
<reference evidence="1 2" key="1">
    <citation type="submission" date="2019-02" db="EMBL/GenBank/DDBJ databases">
        <title>Deep-cultivation of Planctomycetes and their phenomic and genomic characterization uncovers novel biology.</title>
        <authorList>
            <person name="Wiegand S."/>
            <person name="Jogler M."/>
            <person name="Boedeker C."/>
            <person name="Pinto D."/>
            <person name="Vollmers J."/>
            <person name="Rivas-Marin E."/>
            <person name="Kohn T."/>
            <person name="Peeters S.H."/>
            <person name="Heuer A."/>
            <person name="Rast P."/>
            <person name="Oberbeckmann S."/>
            <person name="Bunk B."/>
            <person name="Jeske O."/>
            <person name="Meyerdierks A."/>
            <person name="Storesund J.E."/>
            <person name="Kallscheuer N."/>
            <person name="Luecker S."/>
            <person name="Lage O.M."/>
            <person name="Pohl T."/>
            <person name="Merkel B.J."/>
            <person name="Hornburger P."/>
            <person name="Mueller R.-W."/>
            <person name="Bruemmer F."/>
            <person name="Labrenz M."/>
            <person name="Spormann A.M."/>
            <person name="Op Den Camp H."/>
            <person name="Overmann J."/>
            <person name="Amann R."/>
            <person name="Jetten M.S.M."/>
            <person name="Mascher T."/>
            <person name="Medema M.H."/>
            <person name="Devos D.P."/>
            <person name="Kaster A.-K."/>
            <person name="Ovreas L."/>
            <person name="Rohde M."/>
            <person name="Galperin M.Y."/>
            <person name="Jogler C."/>
        </authorList>
    </citation>
    <scope>NUCLEOTIDE SEQUENCE [LARGE SCALE GENOMIC DNA]</scope>
    <source>
        <strain evidence="1 2">Poly59</strain>
    </source>
</reference>
<keyword evidence="2" id="KW-1185">Reference proteome</keyword>
<accession>A0A5C6EI84</accession>